<evidence type="ECO:0000313" key="1">
    <source>
        <dbReference type="EMBL" id="DAD39082.1"/>
    </source>
</evidence>
<keyword evidence="2" id="KW-1185">Reference proteome</keyword>
<proteinExistence type="predicted"/>
<gene>
    <name evidence="1" type="ORF">HUJ06_013405</name>
</gene>
<comment type="caution">
    <text evidence="1">The sequence shown here is derived from an EMBL/GenBank/DDBJ whole genome shotgun (WGS) entry which is preliminary data.</text>
</comment>
<evidence type="ECO:0000313" key="2">
    <source>
        <dbReference type="Proteomes" id="UP000607653"/>
    </source>
</evidence>
<dbReference type="Proteomes" id="UP000607653">
    <property type="component" value="Unassembled WGS sequence"/>
</dbReference>
<organism evidence="1 2">
    <name type="scientific">Nelumbo nucifera</name>
    <name type="common">Sacred lotus</name>
    <dbReference type="NCBI Taxonomy" id="4432"/>
    <lineage>
        <taxon>Eukaryota</taxon>
        <taxon>Viridiplantae</taxon>
        <taxon>Streptophyta</taxon>
        <taxon>Embryophyta</taxon>
        <taxon>Tracheophyta</taxon>
        <taxon>Spermatophyta</taxon>
        <taxon>Magnoliopsida</taxon>
        <taxon>Proteales</taxon>
        <taxon>Nelumbonaceae</taxon>
        <taxon>Nelumbo</taxon>
    </lineage>
</organism>
<reference evidence="1 2" key="1">
    <citation type="journal article" date="2020" name="Mol. Biol. Evol.">
        <title>Distinct Expression and Methylation Patterns for Genes with Different Fates following a Single Whole-Genome Duplication in Flowering Plants.</title>
        <authorList>
            <person name="Shi T."/>
            <person name="Rahmani R.S."/>
            <person name="Gugger P.F."/>
            <person name="Wang M."/>
            <person name="Li H."/>
            <person name="Zhang Y."/>
            <person name="Li Z."/>
            <person name="Wang Q."/>
            <person name="Van de Peer Y."/>
            <person name="Marchal K."/>
            <person name="Chen J."/>
        </authorList>
    </citation>
    <scope>NUCLEOTIDE SEQUENCE [LARGE SCALE GENOMIC DNA]</scope>
    <source>
        <tissue evidence="1">Leaf</tissue>
    </source>
</reference>
<dbReference type="AlphaFoldDB" id="A0A822Z234"/>
<sequence>MLCKDDDRNGIGKKTGGPISKFLNSTVTIQFCRGRKLQNKQIGSHKLHP</sequence>
<accession>A0A822Z234</accession>
<name>A0A822Z234_NELNU</name>
<dbReference type="EMBL" id="DUZY01000005">
    <property type="protein sequence ID" value="DAD39082.1"/>
    <property type="molecule type" value="Genomic_DNA"/>
</dbReference>
<protein>
    <submittedName>
        <fullName evidence="1">Uncharacterized protein</fullName>
    </submittedName>
</protein>